<organism evidence="5 6">
    <name type="scientific">Clostridium amylolyticum</name>
    <dbReference type="NCBI Taxonomy" id="1121298"/>
    <lineage>
        <taxon>Bacteria</taxon>
        <taxon>Bacillati</taxon>
        <taxon>Bacillota</taxon>
        <taxon>Clostridia</taxon>
        <taxon>Eubacteriales</taxon>
        <taxon>Clostridiaceae</taxon>
        <taxon>Clostridium</taxon>
    </lineage>
</organism>
<gene>
    <name evidence="5" type="ORF">SAMN05444401_3946</name>
</gene>
<keyword evidence="1" id="KW-0813">Transport</keyword>
<evidence type="ECO:0000256" key="2">
    <source>
        <dbReference type="ARBA" id="ARBA00022741"/>
    </source>
</evidence>
<dbReference type="AlphaFoldDB" id="A0A1M6MCS3"/>
<feature type="domain" description="ABC transporter" evidence="4">
    <location>
        <begin position="5"/>
        <end position="227"/>
    </location>
</feature>
<reference evidence="5 6" key="1">
    <citation type="submission" date="2016-11" db="EMBL/GenBank/DDBJ databases">
        <authorList>
            <person name="Jaros S."/>
            <person name="Januszkiewicz K."/>
            <person name="Wedrychowicz H."/>
        </authorList>
    </citation>
    <scope>NUCLEOTIDE SEQUENCE [LARGE SCALE GENOMIC DNA]</scope>
    <source>
        <strain evidence="5 6">DSM 21864</strain>
    </source>
</reference>
<dbReference type="PANTHER" id="PTHR42939:SF1">
    <property type="entry name" value="ABC TRANSPORTER ATP-BINDING PROTEIN ALBC-RELATED"/>
    <property type="match status" value="1"/>
</dbReference>
<dbReference type="InterPro" id="IPR051782">
    <property type="entry name" value="ABC_Transporter_VariousFunc"/>
</dbReference>
<keyword evidence="2" id="KW-0547">Nucleotide-binding</keyword>
<evidence type="ECO:0000313" key="6">
    <source>
        <dbReference type="Proteomes" id="UP000184080"/>
    </source>
</evidence>
<dbReference type="SUPFAM" id="SSF52540">
    <property type="entry name" value="P-loop containing nucleoside triphosphate hydrolases"/>
    <property type="match status" value="1"/>
</dbReference>
<dbReference type="InterPro" id="IPR027417">
    <property type="entry name" value="P-loop_NTPase"/>
</dbReference>
<dbReference type="OrthoDB" id="9804819at2"/>
<dbReference type="InterPro" id="IPR003439">
    <property type="entry name" value="ABC_transporter-like_ATP-bd"/>
</dbReference>
<dbReference type="PANTHER" id="PTHR42939">
    <property type="entry name" value="ABC TRANSPORTER ATP-BINDING PROTEIN ALBC-RELATED"/>
    <property type="match status" value="1"/>
</dbReference>
<evidence type="ECO:0000313" key="5">
    <source>
        <dbReference type="EMBL" id="SHJ81226.1"/>
    </source>
</evidence>
<dbReference type="Gene3D" id="3.40.50.300">
    <property type="entry name" value="P-loop containing nucleotide triphosphate hydrolases"/>
    <property type="match status" value="1"/>
</dbReference>
<dbReference type="PROSITE" id="PS50893">
    <property type="entry name" value="ABC_TRANSPORTER_2"/>
    <property type="match status" value="1"/>
</dbReference>
<dbReference type="SMART" id="SM00382">
    <property type="entry name" value="AAA"/>
    <property type="match status" value="1"/>
</dbReference>
<protein>
    <submittedName>
        <fullName evidence="5">ABC-2 type transport system ATP-binding protein</fullName>
    </submittedName>
</protein>
<dbReference type="RefSeq" id="WP_073010861.1">
    <property type="nucleotide sequence ID" value="NZ_FQZO01000008.1"/>
</dbReference>
<proteinExistence type="predicted"/>
<dbReference type="GO" id="GO:0005524">
    <property type="term" value="F:ATP binding"/>
    <property type="evidence" value="ECO:0007669"/>
    <property type="project" value="UniProtKB-KW"/>
</dbReference>
<evidence type="ECO:0000256" key="3">
    <source>
        <dbReference type="ARBA" id="ARBA00022840"/>
    </source>
</evidence>
<evidence type="ECO:0000256" key="1">
    <source>
        <dbReference type="ARBA" id="ARBA00022448"/>
    </source>
</evidence>
<dbReference type="STRING" id="1121298.SAMN05444401_3946"/>
<dbReference type="GO" id="GO:0016887">
    <property type="term" value="F:ATP hydrolysis activity"/>
    <property type="evidence" value="ECO:0007669"/>
    <property type="project" value="InterPro"/>
</dbReference>
<accession>A0A1M6MCS3</accession>
<dbReference type="Proteomes" id="UP000184080">
    <property type="component" value="Unassembled WGS sequence"/>
</dbReference>
<dbReference type="CDD" id="cd03230">
    <property type="entry name" value="ABC_DR_subfamily_A"/>
    <property type="match status" value="1"/>
</dbReference>
<keyword evidence="3 5" id="KW-0067">ATP-binding</keyword>
<dbReference type="EMBL" id="FQZO01000008">
    <property type="protein sequence ID" value="SHJ81226.1"/>
    <property type="molecule type" value="Genomic_DNA"/>
</dbReference>
<keyword evidence="6" id="KW-1185">Reference proteome</keyword>
<dbReference type="InterPro" id="IPR003593">
    <property type="entry name" value="AAA+_ATPase"/>
</dbReference>
<evidence type="ECO:0000259" key="4">
    <source>
        <dbReference type="PROSITE" id="PS50893"/>
    </source>
</evidence>
<name>A0A1M6MCS3_9CLOT</name>
<sequence length="231" mass="26406">MDKVLKFKSVTKVYGEKIALSDFSIEIPKGKIIGLIGPNGAGKSTFMRLAATLIKANKGSLEVLGIEPSAKTKALVSYLPDKPFLYEWMTVDQAIDYFKEFFQDFDENKMNSLLDFMKIDKKSKVKELSKGMLERLNLSLTLSRNAKLYLLDEPLAAVDPTTRDKIINSIIENFNEESTIIISTHLVREVETLFDEVIFIDKGKLIFYEDAEKLRIRKGKPIEDIYKEMFD</sequence>
<dbReference type="Pfam" id="PF00005">
    <property type="entry name" value="ABC_tran"/>
    <property type="match status" value="1"/>
</dbReference>